<reference evidence="1 2" key="2">
    <citation type="journal article" date="2017" name="Nature">
        <title>The Apostasia genome and the evolution of orchids.</title>
        <authorList>
            <person name="Zhang G.Q."/>
            <person name="Liu K.W."/>
            <person name="Li Z."/>
            <person name="Lohaus R."/>
            <person name="Hsiao Y.Y."/>
            <person name="Niu S.C."/>
            <person name="Wang J.Y."/>
            <person name="Lin Y.C."/>
            <person name="Xu Q."/>
            <person name="Chen L.J."/>
            <person name="Yoshida K."/>
            <person name="Fujiwara S."/>
            <person name="Wang Z.W."/>
            <person name="Zhang Y.Q."/>
            <person name="Mitsuda N."/>
            <person name="Wang M."/>
            <person name="Liu G.H."/>
            <person name="Pecoraro L."/>
            <person name="Huang H.X."/>
            <person name="Xiao X.J."/>
            <person name="Lin M."/>
            <person name="Wu X.Y."/>
            <person name="Wu W.L."/>
            <person name="Chen Y.Y."/>
            <person name="Chang S.B."/>
            <person name="Sakamoto S."/>
            <person name="Ohme-Takagi M."/>
            <person name="Yagi M."/>
            <person name="Zeng S.J."/>
            <person name="Shen C.Y."/>
            <person name="Yeh C.M."/>
            <person name="Luo Y.B."/>
            <person name="Tsai W.C."/>
            <person name="Van de Peer Y."/>
            <person name="Liu Z.J."/>
        </authorList>
    </citation>
    <scope>NUCLEOTIDE SEQUENCE [LARGE SCALE GENOMIC DNA]</scope>
    <source>
        <tissue evidence="1">The whole plant</tissue>
    </source>
</reference>
<sequence>MEEPSSRERRYIEMRRNAKIQSSALAIAALSLEVDKYAAQVPELQITTLIELLMRQAVKLDGIVAEGDTSFQKTLLNTCYKHQCYQIISVFCRWILSSTCEGKSILIIKFQR</sequence>
<keyword evidence="2" id="KW-1185">Reference proteome</keyword>
<name>A0A2I0XH10_9ASPA</name>
<dbReference type="GO" id="GO:0005737">
    <property type="term" value="C:cytoplasm"/>
    <property type="evidence" value="ECO:0007669"/>
    <property type="project" value="TreeGrafter"/>
</dbReference>
<dbReference type="Gene3D" id="1.20.58.120">
    <property type="entry name" value="BAG domain"/>
    <property type="match status" value="1"/>
</dbReference>
<dbReference type="GO" id="GO:0050821">
    <property type="term" value="P:protein stabilization"/>
    <property type="evidence" value="ECO:0007669"/>
    <property type="project" value="TreeGrafter"/>
</dbReference>
<accession>A0A2I0XH10</accession>
<dbReference type="GO" id="GO:0000774">
    <property type="term" value="F:adenyl-nucleotide exchange factor activity"/>
    <property type="evidence" value="ECO:0007669"/>
    <property type="project" value="TreeGrafter"/>
</dbReference>
<dbReference type="SUPFAM" id="SSF63491">
    <property type="entry name" value="BAG domain"/>
    <property type="match status" value="1"/>
</dbReference>
<reference evidence="1 2" key="1">
    <citation type="journal article" date="2016" name="Sci. Rep.">
        <title>The Dendrobium catenatum Lindl. genome sequence provides insights into polysaccharide synthase, floral development and adaptive evolution.</title>
        <authorList>
            <person name="Zhang G.Q."/>
            <person name="Xu Q."/>
            <person name="Bian C."/>
            <person name="Tsai W.C."/>
            <person name="Yeh C.M."/>
            <person name="Liu K.W."/>
            <person name="Yoshida K."/>
            <person name="Zhang L.S."/>
            <person name="Chang S.B."/>
            <person name="Chen F."/>
            <person name="Shi Y."/>
            <person name="Su Y.Y."/>
            <person name="Zhang Y.Q."/>
            <person name="Chen L.J."/>
            <person name="Yin Y."/>
            <person name="Lin M."/>
            <person name="Huang H."/>
            <person name="Deng H."/>
            <person name="Wang Z.W."/>
            <person name="Zhu S.L."/>
            <person name="Zhao X."/>
            <person name="Deng C."/>
            <person name="Niu S.C."/>
            <person name="Huang J."/>
            <person name="Wang M."/>
            <person name="Liu G.H."/>
            <person name="Yang H.J."/>
            <person name="Xiao X.J."/>
            <person name="Hsiao Y.Y."/>
            <person name="Wu W.L."/>
            <person name="Chen Y.Y."/>
            <person name="Mitsuda N."/>
            <person name="Ohme-Takagi M."/>
            <person name="Luo Y.B."/>
            <person name="Van de Peer Y."/>
            <person name="Liu Z.J."/>
        </authorList>
    </citation>
    <scope>NUCLEOTIDE SEQUENCE [LARGE SCALE GENOMIC DNA]</scope>
    <source>
        <tissue evidence="1">The whole plant</tissue>
    </source>
</reference>
<dbReference type="GO" id="GO:0051087">
    <property type="term" value="F:protein-folding chaperone binding"/>
    <property type="evidence" value="ECO:0007669"/>
    <property type="project" value="InterPro"/>
</dbReference>
<dbReference type="InterPro" id="IPR036533">
    <property type="entry name" value="BAG_dom_sf"/>
</dbReference>
<dbReference type="STRING" id="906689.A0A2I0XH10"/>
<dbReference type="InterPro" id="IPR039773">
    <property type="entry name" value="BAG_chaperone_regulator"/>
</dbReference>
<evidence type="ECO:0000313" key="1">
    <source>
        <dbReference type="EMBL" id="PKU87180.1"/>
    </source>
</evidence>
<organism evidence="1 2">
    <name type="scientific">Dendrobium catenatum</name>
    <dbReference type="NCBI Taxonomy" id="906689"/>
    <lineage>
        <taxon>Eukaryota</taxon>
        <taxon>Viridiplantae</taxon>
        <taxon>Streptophyta</taxon>
        <taxon>Embryophyta</taxon>
        <taxon>Tracheophyta</taxon>
        <taxon>Spermatophyta</taxon>
        <taxon>Magnoliopsida</taxon>
        <taxon>Liliopsida</taxon>
        <taxon>Asparagales</taxon>
        <taxon>Orchidaceae</taxon>
        <taxon>Epidendroideae</taxon>
        <taxon>Malaxideae</taxon>
        <taxon>Dendrobiinae</taxon>
        <taxon>Dendrobium</taxon>
    </lineage>
</organism>
<protein>
    <submittedName>
        <fullName evidence="1">BAG family molecular chaperone regulator 1</fullName>
    </submittedName>
</protein>
<dbReference type="PANTHER" id="PTHR12329:SF17">
    <property type="entry name" value="OS04G0619900 PROTEIN"/>
    <property type="match status" value="1"/>
</dbReference>
<dbReference type="EMBL" id="KZ501892">
    <property type="protein sequence ID" value="PKU87180.1"/>
    <property type="molecule type" value="Genomic_DNA"/>
</dbReference>
<evidence type="ECO:0000313" key="2">
    <source>
        <dbReference type="Proteomes" id="UP000233837"/>
    </source>
</evidence>
<proteinExistence type="predicted"/>
<gene>
    <name evidence="1" type="primary">BAG1</name>
    <name evidence="1" type="ORF">MA16_Dca009328</name>
</gene>
<dbReference type="Proteomes" id="UP000233837">
    <property type="component" value="Unassembled WGS sequence"/>
</dbReference>
<dbReference type="AlphaFoldDB" id="A0A2I0XH10"/>
<dbReference type="PANTHER" id="PTHR12329">
    <property type="entry name" value="BCL2-ASSOCIATED ATHANOGENE"/>
    <property type="match status" value="1"/>
</dbReference>